<reference evidence="2" key="1">
    <citation type="journal article" date="2018" name="Genome Biol.">
        <title>SKESA: strategic k-mer extension for scrupulous assemblies.</title>
        <authorList>
            <person name="Souvorov A."/>
            <person name="Agarwala R."/>
            <person name="Lipman D.J."/>
        </authorList>
    </citation>
    <scope>NUCLEOTIDE SEQUENCE</scope>
    <source>
        <strain evidence="2">MA.CK_07/00001204</strain>
    </source>
</reference>
<feature type="transmembrane region" description="Helical" evidence="1">
    <location>
        <begin position="12"/>
        <end position="32"/>
    </location>
</feature>
<feature type="transmembrane region" description="Helical" evidence="1">
    <location>
        <begin position="44"/>
        <end position="63"/>
    </location>
</feature>
<organism evidence="2">
    <name type="scientific">Salmonella enterica</name>
    <name type="common">Salmonella choleraesuis</name>
    <dbReference type="NCBI Taxonomy" id="28901"/>
    <lineage>
        <taxon>Bacteria</taxon>
        <taxon>Pseudomonadati</taxon>
        <taxon>Pseudomonadota</taxon>
        <taxon>Gammaproteobacteria</taxon>
        <taxon>Enterobacterales</taxon>
        <taxon>Enterobacteriaceae</taxon>
        <taxon>Salmonella</taxon>
    </lineage>
</organism>
<dbReference type="AlphaFoldDB" id="A0A744KIG4"/>
<comment type="caution">
    <text evidence="2">The sequence shown here is derived from an EMBL/GenBank/DDBJ whole genome shotgun (WGS) entry which is preliminary data.</text>
</comment>
<gene>
    <name evidence="2" type="ORF">G8M95_001048</name>
</gene>
<name>A0A744KIG4_SALER</name>
<protein>
    <submittedName>
        <fullName evidence="2">Uncharacterized protein</fullName>
    </submittedName>
</protein>
<keyword evidence="1" id="KW-1133">Transmembrane helix</keyword>
<sequence>MQKFLSLLFSRRALAVVGVLVLALLVWFVGPLVSFDTLRPLASVGSRVVTIALLLMLLVLWGWSTGR</sequence>
<keyword evidence="1" id="KW-0472">Membrane</keyword>
<evidence type="ECO:0000256" key="1">
    <source>
        <dbReference type="SAM" id="Phobius"/>
    </source>
</evidence>
<proteinExistence type="predicted"/>
<evidence type="ECO:0000313" key="2">
    <source>
        <dbReference type="EMBL" id="HAF2610767.1"/>
    </source>
</evidence>
<keyword evidence="1" id="KW-0812">Transmembrane</keyword>
<dbReference type="EMBL" id="DAAURN010000002">
    <property type="protein sequence ID" value="HAF2610767.1"/>
    <property type="molecule type" value="Genomic_DNA"/>
</dbReference>
<accession>A0A744KIG4</accession>
<reference evidence="2" key="2">
    <citation type="submission" date="2020-02" db="EMBL/GenBank/DDBJ databases">
        <authorList>
            <consortium name="NCBI Pathogen Detection Project"/>
        </authorList>
    </citation>
    <scope>NUCLEOTIDE SEQUENCE</scope>
    <source>
        <strain evidence="2">MA.CK_07/00001204</strain>
    </source>
</reference>